<accession>A0A060SWR4</accession>
<gene>
    <name evidence="4" type="ORF">GNLVRS02_ARAD1A07348g</name>
</gene>
<dbReference type="Pfam" id="PF00886">
    <property type="entry name" value="Ribosomal_S16"/>
    <property type="match status" value="1"/>
</dbReference>
<dbReference type="PANTHER" id="PTHR12919">
    <property type="entry name" value="30S RIBOSOMAL PROTEIN S16"/>
    <property type="match status" value="1"/>
</dbReference>
<name>A0A060SWR4_BLAAD</name>
<dbReference type="InterPro" id="IPR000307">
    <property type="entry name" value="Ribosomal_bS16"/>
</dbReference>
<dbReference type="AlphaFoldDB" id="A0A060SWR4"/>
<evidence type="ECO:0000256" key="1">
    <source>
        <dbReference type="ARBA" id="ARBA00006668"/>
    </source>
</evidence>
<dbReference type="Gene3D" id="3.30.1320.10">
    <property type="match status" value="1"/>
</dbReference>
<comment type="similarity">
    <text evidence="1">Belongs to the bacterial ribosomal protein bS16 family.</text>
</comment>
<dbReference type="PROSITE" id="PS00732">
    <property type="entry name" value="RIBOSOMAL_S16"/>
    <property type="match status" value="1"/>
</dbReference>
<evidence type="ECO:0000313" key="4">
    <source>
        <dbReference type="EMBL" id="CDP33345.1"/>
    </source>
</evidence>
<dbReference type="GO" id="GO:0003735">
    <property type="term" value="F:structural constituent of ribosome"/>
    <property type="evidence" value="ECO:0007669"/>
    <property type="project" value="InterPro"/>
</dbReference>
<dbReference type="FunFam" id="3.30.1320.10:FF:000013">
    <property type="entry name" value="Mitochondrial ribosomal protein"/>
    <property type="match status" value="1"/>
</dbReference>
<sequence>MRILLYWSVKTSIVTPAGIVSRLHNIITVVRLGEKLSQPRQNPKRNNLHIMKGSVRIRLARFGRKFAPVYNIVVHRAKAARDSLPIEVIGTYNPIPAPRTKEQIDGGEKPVKDVRLDFHRAKYWLGVGAQPSETVARLFKKAGILPPEWPGPNKGYYIPPRKVEKPLQVLHQKE</sequence>
<reference evidence="4" key="1">
    <citation type="submission" date="2014-02" db="EMBL/GenBank/DDBJ databases">
        <authorList>
            <person name="Genoscope - CEA"/>
        </authorList>
    </citation>
    <scope>NUCLEOTIDE SEQUENCE</scope>
    <source>
        <strain evidence="4">LS3</strain>
    </source>
</reference>
<dbReference type="PANTHER" id="PTHR12919:SF20">
    <property type="entry name" value="SMALL RIBOSOMAL SUBUNIT PROTEIN BS16M"/>
    <property type="match status" value="1"/>
</dbReference>
<dbReference type="SUPFAM" id="SSF54565">
    <property type="entry name" value="Ribosomal protein S16"/>
    <property type="match status" value="1"/>
</dbReference>
<dbReference type="EMBL" id="HG937691">
    <property type="protein sequence ID" value="CDP33345.1"/>
    <property type="molecule type" value="Genomic_DNA"/>
</dbReference>
<keyword evidence="2" id="KW-0689">Ribosomal protein</keyword>
<reference evidence="4" key="2">
    <citation type="submission" date="2014-06" db="EMBL/GenBank/DDBJ databases">
        <title>The complete genome of Blastobotrys (Arxula) adeninivorans LS3 - a yeast of biotechnological interest.</title>
        <authorList>
            <person name="Kunze G."/>
            <person name="Gaillardin C."/>
            <person name="Czernicka M."/>
            <person name="Durrens P."/>
            <person name="Martin T."/>
            <person name="Boer E."/>
            <person name="Gabaldon T."/>
            <person name="Cruz J."/>
            <person name="Talla E."/>
            <person name="Marck C."/>
            <person name="Goffeau A."/>
            <person name="Barbe V."/>
            <person name="Baret P."/>
            <person name="Baronian K."/>
            <person name="Beier S."/>
            <person name="Bleykasten C."/>
            <person name="Bode R."/>
            <person name="Casaregola S."/>
            <person name="Despons L."/>
            <person name="Fairhead C."/>
            <person name="Giersberg M."/>
            <person name="Gierski P."/>
            <person name="Hahnel U."/>
            <person name="Hartmann A."/>
            <person name="Jankowska D."/>
            <person name="Jubin C."/>
            <person name="Jung P."/>
            <person name="Lafontaine I."/>
            <person name="Leh-Louis V."/>
            <person name="Lemaire M."/>
            <person name="Marcet-Houben M."/>
            <person name="Mascher M."/>
            <person name="Morel G."/>
            <person name="Richard G.-F."/>
            <person name="Riechen J."/>
            <person name="Sacerdot C."/>
            <person name="Sarkar A."/>
            <person name="Savel G."/>
            <person name="Schacherer J."/>
            <person name="Sherman D."/>
            <person name="Straub M.-L."/>
            <person name="Stein N."/>
            <person name="Thierry A."/>
            <person name="Trautwein-Schult A."/>
            <person name="Westhof E."/>
            <person name="Worch S."/>
            <person name="Dujon B."/>
            <person name="Souciet J.-L."/>
            <person name="Wincker P."/>
            <person name="Scholz U."/>
            <person name="Neuveglise N."/>
        </authorList>
    </citation>
    <scope>NUCLEOTIDE SEQUENCE</scope>
    <source>
        <strain evidence="4">LS3</strain>
    </source>
</reference>
<protein>
    <submittedName>
        <fullName evidence="4">ARAD1A07348p</fullName>
    </submittedName>
</protein>
<dbReference type="GO" id="GO:0005763">
    <property type="term" value="C:mitochondrial small ribosomal subunit"/>
    <property type="evidence" value="ECO:0007669"/>
    <property type="project" value="TreeGrafter"/>
</dbReference>
<dbReference type="PhylomeDB" id="A0A060SWR4"/>
<dbReference type="InterPro" id="IPR023803">
    <property type="entry name" value="Ribosomal_bS16_dom_sf"/>
</dbReference>
<evidence type="ECO:0000256" key="3">
    <source>
        <dbReference type="ARBA" id="ARBA00023274"/>
    </source>
</evidence>
<dbReference type="NCBIfam" id="TIGR00002">
    <property type="entry name" value="S16"/>
    <property type="match status" value="1"/>
</dbReference>
<organism evidence="4">
    <name type="scientific">Blastobotrys adeninivorans</name>
    <name type="common">Yeast</name>
    <name type="synonym">Arxula adeninivorans</name>
    <dbReference type="NCBI Taxonomy" id="409370"/>
    <lineage>
        <taxon>Eukaryota</taxon>
        <taxon>Fungi</taxon>
        <taxon>Dikarya</taxon>
        <taxon>Ascomycota</taxon>
        <taxon>Saccharomycotina</taxon>
        <taxon>Dipodascomycetes</taxon>
        <taxon>Dipodascales</taxon>
        <taxon>Trichomonascaceae</taxon>
        <taxon>Blastobotrys</taxon>
    </lineage>
</organism>
<dbReference type="HAMAP" id="MF_00385">
    <property type="entry name" value="Ribosomal_bS16"/>
    <property type="match status" value="1"/>
</dbReference>
<evidence type="ECO:0000256" key="2">
    <source>
        <dbReference type="ARBA" id="ARBA00022980"/>
    </source>
</evidence>
<proteinExistence type="inferred from homology"/>
<keyword evidence="3" id="KW-0687">Ribonucleoprotein</keyword>
<dbReference type="GO" id="GO:0032543">
    <property type="term" value="P:mitochondrial translation"/>
    <property type="evidence" value="ECO:0007669"/>
    <property type="project" value="TreeGrafter"/>
</dbReference>
<dbReference type="InterPro" id="IPR020592">
    <property type="entry name" value="Ribosomal_bS16_CS"/>
</dbReference>